<evidence type="ECO:0000313" key="2">
    <source>
        <dbReference type="EMBL" id="EOY01127.1"/>
    </source>
</evidence>
<accession>A0A061E9T0</accession>
<feature type="compositionally biased region" description="Polar residues" evidence="1">
    <location>
        <begin position="155"/>
        <end position="166"/>
    </location>
</feature>
<dbReference type="eggNOG" id="KOG1601">
    <property type="taxonomic scope" value="Eukaryota"/>
</dbReference>
<evidence type="ECO:0000256" key="1">
    <source>
        <dbReference type="SAM" id="MobiDB-lite"/>
    </source>
</evidence>
<keyword evidence="3" id="KW-1185">Reference proteome</keyword>
<dbReference type="HOGENOM" id="CLU_697193_0_0_1"/>
<feature type="region of interest" description="Disordered" evidence="1">
    <location>
        <begin position="143"/>
        <end position="166"/>
    </location>
</feature>
<evidence type="ECO:0000313" key="3">
    <source>
        <dbReference type="Proteomes" id="UP000026915"/>
    </source>
</evidence>
<organism evidence="2 3">
    <name type="scientific">Theobroma cacao</name>
    <name type="common">Cacao</name>
    <name type="synonym">Cocoa</name>
    <dbReference type="NCBI Taxonomy" id="3641"/>
    <lineage>
        <taxon>Eukaryota</taxon>
        <taxon>Viridiplantae</taxon>
        <taxon>Streptophyta</taxon>
        <taxon>Embryophyta</taxon>
        <taxon>Tracheophyta</taxon>
        <taxon>Spermatophyta</taxon>
        <taxon>Magnoliopsida</taxon>
        <taxon>eudicotyledons</taxon>
        <taxon>Gunneridae</taxon>
        <taxon>Pentapetalae</taxon>
        <taxon>rosids</taxon>
        <taxon>malvids</taxon>
        <taxon>Malvales</taxon>
        <taxon>Malvaceae</taxon>
        <taxon>Byttnerioideae</taxon>
        <taxon>Theobroma</taxon>
    </lineage>
</organism>
<sequence>MLDYDTRLCLECRTTCQLLHAEALAASEQIPPQTIPALHAELLGRPKGNLVTAVDQPALLQASLQGPKCIPVKHGVVFGQPLVKCQSSISKHFPQSIVSVQDVSSGFGAWPSNNIGTEAPSSSLGGFSSQNCNMLIDLLQQKQQRQLQKPQQQQSTAPERSRSINVRPSCLVVPSQSSASFQAGNSAVSVNQTGSFSRTPVIDYSILSSQSNNSSLNIGQVSDGNLQTTGVLSGRQAQASSMTLQASRHLPGFVHNTFDVQGPYGGTKSGEVLDQAHFSNLGYFNKEACLPTRFAVNEFQSPVSSSSSRGKVFAENSGTRVKQEPRMEFVDNVKLGIPMLQQFPPNDLTSVFTE</sequence>
<dbReference type="AlphaFoldDB" id="A0A061E9T0"/>
<gene>
    <name evidence="2" type="ORF">TCM_011069</name>
</gene>
<reference evidence="2 3" key="1">
    <citation type="journal article" date="2013" name="Genome Biol.">
        <title>The genome sequence of the most widely cultivated cacao type and its use to identify candidate genes regulating pod color.</title>
        <authorList>
            <person name="Motamayor J.C."/>
            <person name="Mockaitis K."/>
            <person name="Schmutz J."/>
            <person name="Haiminen N."/>
            <person name="Iii D.L."/>
            <person name="Cornejo O."/>
            <person name="Findley S.D."/>
            <person name="Zheng P."/>
            <person name="Utro F."/>
            <person name="Royaert S."/>
            <person name="Saski C."/>
            <person name="Jenkins J."/>
            <person name="Podicheti R."/>
            <person name="Zhao M."/>
            <person name="Scheffler B.E."/>
            <person name="Stack J.C."/>
            <person name="Feltus F.A."/>
            <person name="Mustiga G.M."/>
            <person name="Amores F."/>
            <person name="Phillips W."/>
            <person name="Marelli J.P."/>
            <person name="May G.D."/>
            <person name="Shapiro H."/>
            <person name="Ma J."/>
            <person name="Bustamante C.D."/>
            <person name="Schnell R.J."/>
            <person name="Main D."/>
            <person name="Gilbert D."/>
            <person name="Parida L."/>
            <person name="Kuhn D.N."/>
        </authorList>
    </citation>
    <scope>NUCLEOTIDE SEQUENCE [LARGE SCALE GENOMIC DNA]</scope>
    <source>
        <strain evidence="3">cv. Matina 1-6</strain>
    </source>
</reference>
<name>A0A061E9T0_THECC</name>
<dbReference type="EMBL" id="CM001880">
    <property type="protein sequence ID" value="EOY01127.1"/>
    <property type="molecule type" value="Genomic_DNA"/>
</dbReference>
<proteinExistence type="predicted"/>
<dbReference type="Proteomes" id="UP000026915">
    <property type="component" value="Chromosome 2"/>
</dbReference>
<dbReference type="Gramene" id="EOY01127">
    <property type="protein sequence ID" value="EOY01127"/>
    <property type="gene ID" value="TCM_011069"/>
</dbReference>
<dbReference type="STRING" id="3641.A0A061E9T0"/>
<dbReference type="InParanoid" id="A0A061E9T0"/>
<feature type="compositionally biased region" description="Low complexity" evidence="1">
    <location>
        <begin position="143"/>
        <end position="154"/>
    </location>
</feature>
<protein>
    <submittedName>
        <fullName evidence="2">Uncharacterized protein</fullName>
    </submittedName>
</protein>
<dbReference type="OMA" id="QEPRMEF"/>